<dbReference type="SUPFAM" id="SSF56112">
    <property type="entry name" value="Protein kinase-like (PK-like)"/>
    <property type="match status" value="1"/>
</dbReference>
<dbReference type="Gene3D" id="1.25.40.20">
    <property type="entry name" value="Ankyrin repeat-containing domain"/>
    <property type="match status" value="2"/>
</dbReference>
<dbReference type="RefSeq" id="XP_017782286.1">
    <property type="nucleotide sequence ID" value="XM_017926797.1"/>
</dbReference>
<dbReference type="SMART" id="SM00248">
    <property type="entry name" value="ANK"/>
    <property type="match status" value="5"/>
</dbReference>
<dbReference type="InterPro" id="IPR020635">
    <property type="entry name" value="Tyr_kinase_cat_dom"/>
</dbReference>
<dbReference type="Pfam" id="PF00017">
    <property type="entry name" value="SH2"/>
    <property type="match status" value="2"/>
</dbReference>
<evidence type="ECO:0000256" key="6">
    <source>
        <dbReference type="ARBA" id="ARBA00051245"/>
    </source>
</evidence>
<comment type="catalytic activity">
    <reaction evidence="6 10">
        <text>L-tyrosyl-[protein] + ATP = O-phospho-L-tyrosyl-[protein] + ADP + H(+)</text>
        <dbReference type="Rhea" id="RHEA:10596"/>
        <dbReference type="Rhea" id="RHEA-COMP:10136"/>
        <dbReference type="Rhea" id="RHEA-COMP:20101"/>
        <dbReference type="ChEBI" id="CHEBI:15378"/>
        <dbReference type="ChEBI" id="CHEBI:30616"/>
        <dbReference type="ChEBI" id="CHEBI:46858"/>
        <dbReference type="ChEBI" id="CHEBI:61978"/>
        <dbReference type="ChEBI" id="CHEBI:456216"/>
        <dbReference type="EC" id="2.7.10.2"/>
    </reaction>
</comment>
<organism evidence="13 14">
    <name type="scientific">Nicrophorus vespilloides</name>
    <name type="common">Boreal carrion beetle</name>
    <dbReference type="NCBI Taxonomy" id="110193"/>
    <lineage>
        <taxon>Eukaryota</taxon>
        <taxon>Metazoa</taxon>
        <taxon>Ecdysozoa</taxon>
        <taxon>Arthropoda</taxon>
        <taxon>Hexapoda</taxon>
        <taxon>Insecta</taxon>
        <taxon>Pterygota</taxon>
        <taxon>Neoptera</taxon>
        <taxon>Endopterygota</taxon>
        <taxon>Coleoptera</taxon>
        <taxon>Polyphaga</taxon>
        <taxon>Staphyliniformia</taxon>
        <taxon>Silphidae</taxon>
        <taxon>Nicrophorinae</taxon>
        <taxon>Nicrophorus</taxon>
    </lineage>
</organism>
<feature type="binding site" evidence="9">
    <location>
        <position position="479"/>
    </location>
    <ligand>
        <name>ATP</name>
        <dbReference type="ChEBI" id="CHEBI:30616"/>
    </ligand>
</feature>
<protein>
    <recommendedName>
        <fullName evidence="10">Tyrosine-protein kinase</fullName>
        <ecNumber evidence="10">2.7.10.2</ecNumber>
    </recommendedName>
</protein>
<feature type="domain" description="Protein kinase" evidence="12">
    <location>
        <begin position="447"/>
        <end position="711"/>
    </location>
</feature>
<keyword evidence="4 9" id="KW-0067">ATP-binding</keyword>
<dbReference type="Pfam" id="PF07714">
    <property type="entry name" value="PK_Tyr_Ser-Thr"/>
    <property type="match status" value="1"/>
</dbReference>
<keyword evidence="2 9" id="KW-0547">Nucleotide-binding</keyword>
<evidence type="ECO:0000256" key="8">
    <source>
        <dbReference type="PROSITE-ProRule" id="PRU00191"/>
    </source>
</evidence>
<dbReference type="PROSITE" id="PS50001">
    <property type="entry name" value="SH2"/>
    <property type="match status" value="2"/>
</dbReference>
<keyword evidence="7" id="KW-0040">ANK repeat</keyword>
<dbReference type="SUPFAM" id="SSF55550">
    <property type="entry name" value="SH2 domain"/>
    <property type="match status" value="2"/>
</dbReference>
<dbReference type="PROSITE" id="PS50088">
    <property type="entry name" value="ANK_REPEAT"/>
    <property type="match status" value="3"/>
</dbReference>
<evidence type="ECO:0000256" key="7">
    <source>
        <dbReference type="PROSITE-ProRule" id="PRU00023"/>
    </source>
</evidence>
<comment type="similarity">
    <text evidence="10">Belongs to the protein kinase superfamily. Tyr protein kinase family.</text>
</comment>
<dbReference type="InterPro" id="IPR008266">
    <property type="entry name" value="Tyr_kinase_AS"/>
</dbReference>
<dbReference type="Gene3D" id="3.30.505.10">
    <property type="entry name" value="SH2 domain"/>
    <property type="match status" value="2"/>
</dbReference>
<dbReference type="GeneID" id="108566764"/>
<sequence length="722" mass="82473">MNKEDDISWYHGDQSRQEAETLLLEEGNVDGSFLVRQSCSSQGDFAVSVLNNNTVDHFQIHKHAEDAFFSIFPNTKIHGLECLIEHYQKSPNGINGVLLTVPIKGVKPPHNTRRHGATNLLHRATREGNLRIVSEVLKTGYNHDAKNENGQTAVHIASMHGNNDILTTLIDYGANVNSIDMAAYTPLHYACQNNLVSTVKLLIRVGNANIQARNTENGWVPLHEAANGGHKEVILELLSLNAPVKPRTKNNELPADLARANGHLECAKILEEYKTPTPNTDKKFWYHGTLNRVEAENYIKASRAENGTFLVRYSNRNKANVLTVINQGEYFNYIVKTEGTYHFIDDGPYLESLEHLVDHYSRLAYGLPTILQFPVRPTPKPPLPECKTIPRQKKKTQIPSTSNTMNTVNSIPNHIFNITFKSNLELSENRINNNNEETQDYIPKDRIELDWILGEGEFGSVYKGKYQQPNGEKIDVAIKTLRNDQLKENRESFLREAKVMMQLDHENIVKLIGVSLGSPLYMVQELMKYDCMLHYITTKREEVNPEVDFIIWAAQIAHGMQYLEKQRFVHRDLAARNILLASAKKAKISDFGLSRALGADHQYYTAKTGGKWPLKWYAPESYNYGNFSHKSDVWSFGVTIWEMYSFGEHPYGEQKGAEAIQAITRGERLEQPEKCPNHIYKIMRSCWEYEAEKRPTFANLYELFSSDSHYINIKELITERNH</sequence>
<dbReference type="InterPro" id="IPR017441">
    <property type="entry name" value="Protein_kinase_ATP_BS"/>
</dbReference>
<feature type="repeat" description="ANK" evidence="7">
    <location>
        <begin position="182"/>
        <end position="206"/>
    </location>
</feature>
<dbReference type="Gene3D" id="3.30.200.20">
    <property type="entry name" value="Phosphorylase Kinase, domain 1"/>
    <property type="match status" value="1"/>
</dbReference>
<dbReference type="Pfam" id="PF00023">
    <property type="entry name" value="Ank"/>
    <property type="match status" value="1"/>
</dbReference>
<evidence type="ECO:0000259" key="12">
    <source>
        <dbReference type="PROSITE" id="PS50011"/>
    </source>
</evidence>
<dbReference type="SUPFAM" id="SSF48403">
    <property type="entry name" value="Ankyrin repeat"/>
    <property type="match status" value="1"/>
</dbReference>
<dbReference type="InterPro" id="IPR011009">
    <property type="entry name" value="Kinase-like_dom_sf"/>
</dbReference>
<dbReference type="PRINTS" id="PR00401">
    <property type="entry name" value="SH2DOMAIN"/>
</dbReference>
<gene>
    <name evidence="14" type="primary">LOC108566764</name>
</gene>
<dbReference type="InterPro" id="IPR036860">
    <property type="entry name" value="SH2_dom_sf"/>
</dbReference>
<evidence type="ECO:0000313" key="13">
    <source>
        <dbReference type="Proteomes" id="UP000695000"/>
    </source>
</evidence>
<dbReference type="GO" id="GO:0016301">
    <property type="term" value="F:kinase activity"/>
    <property type="evidence" value="ECO:0007669"/>
    <property type="project" value="UniProtKB-KW"/>
</dbReference>
<dbReference type="InterPro" id="IPR000719">
    <property type="entry name" value="Prot_kinase_dom"/>
</dbReference>
<dbReference type="EC" id="2.7.10.2" evidence="10"/>
<keyword evidence="1 10" id="KW-0808">Transferase</keyword>
<keyword evidence="5 10" id="KW-0829">Tyrosine-protein kinase</keyword>
<reference evidence="14" key="1">
    <citation type="submission" date="2025-08" db="UniProtKB">
        <authorList>
            <consortium name="RefSeq"/>
        </authorList>
    </citation>
    <scope>IDENTIFICATION</scope>
    <source>
        <tissue evidence="14">Whole Larva</tissue>
    </source>
</reference>
<dbReference type="PROSITE" id="PS00109">
    <property type="entry name" value="PROTEIN_KINASE_TYR"/>
    <property type="match status" value="1"/>
</dbReference>
<evidence type="ECO:0000256" key="10">
    <source>
        <dbReference type="RuleBase" id="RU362096"/>
    </source>
</evidence>
<evidence type="ECO:0000256" key="2">
    <source>
        <dbReference type="ARBA" id="ARBA00022741"/>
    </source>
</evidence>
<dbReference type="PROSITE" id="PS50011">
    <property type="entry name" value="PROTEIN_KINASE_DOM"/>
    <property type="match status" value="1"/>
</dbReference>
<dbReference type="Proteomes" id="UP000695000">
    <property type="component" value="Unplaced"/>
</dbReference>
<evidence type="ECO:0000256" key="5">
    <source>
        <dbReference type="ARBA" id="ARBA00023137"/>
    </source>
</evidence>
<keyword evidence="3 10" id="KW-0418">Kinase</keyword>
<dbReference type="PROSITE" id="PS00107">
    <property type="entry name" value="PROTEIN_KINASE_ATP"/>
    <property type="match status" value="1"/>
</dbReference>
<keyword evidence="13" id="KW-1185">Reference proteome</keyword>
<dbReference type="SMART" id="SM00252">
    <property type="entry name" value="SH2"/>
    <property type="match status" value="2"/>
</dbReference>
<dbReference type="InterPro" id="IPR000980">
    <property type="entry name" value="SH2"/>
</dbReference>
<dbReference type="SMART" id="SM00219">
    <property type="entry name" value="TyrKc"/>
    <property type="match status" value="1"/>
</dbReference>
<dbReference type="Pfam" id="PF12796">
    <property type="entry name" value="Ank_2"/>
    <property type="match status" value="1"/>
</dbReference>
<proteinExistence type="inferred from homology"/>
<evidence type="ECO:0000259" key="11">
    <source>
        <dbReference type="PROSITE" id="PS50001"/>
    </source>
</evidence>
<evidence type="ECO:0000256" key="1">
    <source>
        <dbReference type="ARBA" id="ARBA00022679"/>
    </source>
</evidence>
<feature type="domain" description="SH2" evidence="11">
    <location>
        <begin position="9"/>
        <end position="103"/>
    </location>
</feature>
<name>A0ABM1N636_NICVS</name>
<dbReference type="InterPro" id="IPR036770">
    <property type="entry name" value="Ankyrin_rpt-contain_sf"/>
</dbReference>
<dbReference type="PROSITE" id="PS50297">
    <property type="entry name" value="ANK_REP_REGION"/>
    <property type="match status" value="3"/>
</dbReference>
<evidence type="ECO:0000313" key="14">
    <source>
        <dbReference type="RefSeq" id="XP_017782286.1"/>
    </source>
</evidence>
<evidence type="ECO:0000256" key="4">
    <source>
        <dbReference type="ARBA" id="ARBA00022840"/>
    </source>
</evidence>
<dbReference type="PRINTS" id="PR00109">
    <property type="entry name" value="TYRKINASE"/>
</dbReference>
<dbReference type="PANTHER" id="PTHR24418">
    <property type="entry name" value="TYROSINE-PROTEIN KINASE"/>
    <property type="match status" value="1"/>
</dbReference>
<dbReference type="Gene3D" id="1.10.510.10">
    <property type="entry name" value="Transferase(Phosphotransferase) domain 1"/>
    <property type="match status" value="1"/>
</dbReference>
<feature type="repeat" description="ANK" evidence="7">
    <location>
        <begin position="217"/>
        <end position="249"/>
    </location>
</feature>
<dbReference type="InterPro" id="IPR001245">
    <property type="entry name" value="Ser-Thr/Tyr_kinase_cat_dom"/>
</dbReference>
<dbReference type="InterPro" id="IPR050198">
    <property type="entry name" value="Non-receptor_tyrosine_kinases"/>
</dbReference>
<feature type="domain" description="SH2" evidence="11">
    <location>
        <begin position="285"/>
        <end position="375"/>
    </location>
</feature>
<evidence type="ECO:0000256" key="9">
    <source>
        <dbReference type="PROSITE-ProRule" id="PRU10141"/>
    </source>
</evidence>
<evidence type="ECO:0000256" key="3">
    <source>
        <dbReference type="ARBA" id="ARBA00022777"/>
    </source>
</evidence>
<accession>A0ABM1N636</accession>
<dbReference type="InterPro" id="IPR002110">
    <property type="entry name" value="Ankyrin_rpt"/>
</dbReference>
<keyword evidence="8" id="KW-0727">SH2 domain</keyword>
<feature type="repeat" description="ANK" evidence="7">
    <location>
        <begin position="149"/>
        <end position="181"/>
    </location>
</feature>